<proteinExistence type="predicted"/>
<dbReference type="PROSITE" id="PS51903">
    <property type="entry name" value="CLP_R"/>
    <property type="match status" value="1"/>
</dbReference>
<dbReference type="AlphaFoldDB" id="A0A7K1L482"/>
<evidence type="ECO:0000256" key="1">
    <source>
        <dbReference type="PROSITE-ProRule" id="PRU01251"/>
    </source>
</evidence>
<gene>
    <name evidence="3" type="ORF">GNZ18_21740</name>
</gene>
<dbReference type="Gene3D" id="1.10.1780.10">
    <property type="entry name" value="Clp, N-terminal domain"/>
    <property type="match status" value="1"/>
</dbReference>
<accession>A0A7K1L482</accession>
<name>A0A7K1L482_9ACTN</name>
<keyword evidence="4" id="KW-1185">Reference proteome</keyword>
<organism evidence="3 4">
    <name type="scientific">Actinomadura litoris</name>
    <dbReference type="NCBI Taxonomy" id="2678616"/>
    <lineage>
        <taxon>Bacteria</taxon>
        <taxon>Bacillati</taxon>
        <taxon>Actinomycetota</taxon>
        <taxon>Actinomycetes</taxon>
        <taxon>Streptosporangiales</taxon>
        <taxon>Thermomonosporaceae</taxon>
        <taxon>Actinomadura</taxon>
    </lineage>
</organism>
<evidence type="ECO:0000313" key="4">
    <source>
        <dbReference type="Proteomes" id="UP000432015"/>
    </source>
</evidence>
<dbReference type="Proteomes" id="UP000432015">
    <property type="component" value="Unassembled WGS sequence"/>
</dbReference>
<dbReference type="InterPro" id="IPR036628">
    <property type="entry name" value="Clp_N_dom_sf"/>
</dbReference>
<evidence type="ECO:0000259" key="2">
    <source>
        <dbReference type="PROSITE" id="PS51903"/>
    </source>
</evidence>
<evidence type="ECO:0000313" key="3">
    <source>
        <dbReference type="EMBL" id="MUN39200.1"/>
    </source>
</evidence>
<dbReference type="InterPro" id="IPR004176">
    <property type="entry name" value="Clp_R_N"/>
</dbReference>
<protein>
    <recommendedName>
        <fullName evidence="2">Clp R domain-containing protein</fullName>
    </recommendedName>
</protein>
<reference evidence="3 4" key="1">
    <citation type="submission" date="2019-11" db="EMBL/GenBank/DDBJ databases">
        <authorList>
            <person name="Cao P."/>
        </authorList>
    </citation>
    <scope>NUCLEOTIDE SEQUENCE [LARGE SCALE GENOMIC DNA]</scope>
    <source>
        <strain evidence="3 4">NEAU-AAG5</strain>
    </source>
</reference>
<sequence>MFERFTEGARRAVEGAQEQARALGHHHVGTEHLLLALRAGGDATVAPLGRHGPDAADLRARIVRAAGEPLDPEALRAIGIDLDAVRQATEETFGAGALDVPAGAGRPRGVLRGHIPFTPDAKKSLELSLRQAIRLKQKRIAAGHLLLGLLHDESFRSARLLVGAGVDLGELRADITGLLTSKAA</sequence>
<comment type="caution">
    <text evidence="3">The sequence shown here is derived from an EMBL/GenBank/DDBJ whole genome shotgun (WGS) entry which is preliminary data.</text>
</comment>
<dbReference type="Pfam" id="PF02861">
    <property type="entry name" value="Clp_N"/>
    <property type="match status" value="2"/>
</dbReference>
<keyword evidence="1" id="KW-0677">Repeat</keyword>
<feature type="domain" description="Clp R" evidence="2">
    <location>
        <begin position="2"/>
        <end position="181"/>
    </location>
</feature>
<dbReference type="RefSeq" id="WP_156218356.1">
    <property type="nucleotide sequence ID" value="NZ_WOFH01000007.1"/>
</dbReference>
<dbReference type="EMBL" id="WOFH01000007">
    <property type="protein sequence ID" value="MUN39200.1"/>
    <property type="molecule type" value="Genomic_DNA"/>
</dbReference>
<dbReference type="SUPFAM" id="SSF81923">
    <property type="entry name" value="Double Clp-N motif"/>
    <property type="match status" value="1"/>
</dbReference>